<dbReference type="InterPro" id="IPR052019">
    <property type="entry name" value="F420H2_bilvrd_red/Heme_oxyg"/>
</dbReference>
<dbReference type="PANTHER" id="PTHR35176:SF6">
    <property type="entry name" value="HEME OXYGENASE HI_0854-RELATED"/>
    <property type="match status" value="1"/>
</dbReference>
<dbReference type="OrthoDB" id="159904at2"/>
<sequence length="145" mass="16363">MVPQELQDLLTDRHNAIVAINRPTSGPQLTPVWFLWDSGAFYFRIGKNTAKYRNITRDPFISLLVHDNAGFRYLTVYGQAQIMDNNPTSVASQIVYKYYAPTLASQKLPPEQEPDVVTIKLQPQKVVAIVEEIAHEAADSWTSNS</sequence>
<dbReference type="SUPFAM" id="SSF50475">
    <property type="entry name" value="FMN-binding split barrel"/>
    <property type="match status" value="1"/>
</dbReference>
<evidence type="ECO:0000313" key="4">
    <source>
        <dbReference type="Proteomes" id="UP000287224"/>
    </source>
</evidence>
<dbReference type="InterPro" id="IPR019920">
    <property type="entry name" value="F420-binding_dom_put"/>
</dbReference>
<keyword evidence="4" id="KW-1185">Reference proteome</keyword>
<dbReference type="Pfam" id="PF01243">
    <property type="entry name" value="PNPOx_N"/>
    <property type="match status" value="1"/>
</dbReference>
<reference evidence="4" key="1">
    <citation type="submission" date="2018-12" db="EMBL/GenBank/DDBJ databases">
        <title>Tengunoibacter tsumagoiensis gen. nov., sp. nov., Dictyobacter kobayashii sp. nov., D. alpinus sp. nov., and D. joshuensis sp. nov. and description of Dictyobacteraceae fam. nov. within the order Ktedonobacterales isolated from Tengu-no-mugimeshi.</title>
        <authorList>
            <person name="Wang C.M."/>
            <person name="Zheng Y."/>
            <person name="Sakai Y."/>
            <person name="Toyoda A."/>
            <person name="Minakuchi Y."/>
            <person name="Abe K."/>
            <person name="Yokota A."/>
            <person name="Yabe S."/>
        </authorList>
    </citation>
    <scope>NUCLEOTIDE SEQUENCE [LARGE SCALE GENOMIC DNA]</scope>
    <source>
        <strain evidence="4">S-27</strain>
    </source>
</reference>
<dbReference type="AlphaFoldDB" id="A0A401Z8H3"/>
<comment type="caution">
    <text evidence="3">The sequence shown here is derived from an EMBL/GenBank/DDBJ whole genome shotgun (WGS) entry which is preliminary data.</text>
</comment>
<keyword evidence="1" id="KW-0560">Oxidoreductase</keyword>
<dbReference type="GO" id="GO:0016627">
    <property type="term" value="F:oxidoreductase activity, acting on the CH-CH group of donors"/>
    <property type="evidence" value="ECO:0007669"/>
    <property type="project" value="TreeGrafter"/>
</dbReference>
<organism evidence="3 4">
    <name type="scientific">Dictyobacter aurantiacus</name>
    <dbReference type="NCBI Taxonomy" id="1936993"/>
    <lineage>
        <taxon>Bacteria</taxon>
        <taxon>Bacillati</taxon>
        <taxon>Chloroflexota</taxon>
        <taxon>Ktedonobacteria</taxon>
        <taxon>Ktedonobacterales</taxon>
        <taxon>Dictyobacteraceae</taxon>
        <taxon>Dictyobacter</taxon>
    </lineage>
</organism>
<dbReference type="NCBIfam" id="TIGR03618">
    <property type="entry name" value="Rv1155_F420"/>
    <property type="match status" value="1"/>
</dbReference>
<dbReference type="PANTHER" id="PTHR35176">
    <property type="entry name" value="HEME OXYGENASE HI_0854-RELATED"/>
    <property type="match status" value="1"/>
</dbReference>
<evidence type="ECO:0000313" key="3">
    <source>
        <dbReference type="EMBL" id="GCE03116.1"/>
    </source>
</evidence>
<dbReference type="GO" id="GO:0005829">
    <property type="term" value="C:cytosol"/>
    <property type="evidence" value="ECO:0007669"/>
    <property type="project" value="TreeGrafter"/>
</dbReference>
<gene>
    <name evidence="3" type="ORF">KDAU_04450</name>
</gene>
<dbReference type="InterPro" id="IPR011576">
    <property type="entry name" value="Pyridox_Oxase_N"/>
</dbReference>
<dbReference type="GO" id="GO:0070967">
    <property type="term" value="F:coenzyme F420 binding"/>
    <property type="evidence" value="ECO:0007669"/>
    <property type="project" value="TreeGrafter"/>
</dbReference>
<feature type="domain" description="Pyridoxamine 5'-phosphate oxidase N-terminal" evidence="2">
    <location>
        <begin position="3"/>
        <end position="126"/>
    </location>
</feature>
<dbReference type="Proteomes" id="UP000287224">
    <property type="component" value="Unassembled WGS sequence"/>
</dbReference>
<dbReference type="Gene3D" id="2.30.110.10">
    <property type="entry name" value="Electron Transport, Fmn-binding Protein, Chain A"/>
    <property type="match status" value="1"/>
</dbReference>
<evidence type="ECO:0000259" key="2">
    <source>
        <dbReference type="Pfam" id="PF01243"/>
    </source>
</evidence>
<name>A0A401Z8H3_9CHLR</name>
<dbReference type="RefSeq" id="WP_126594424.1">
    <property type="nucleotide sequence ID" value="NZ_BIFQ01000001.1"/>
</dbReference>
<accession>A0A401Z8H3</accession>
<dbReference type="InterPro" id="IPR012349">
    <property type="entry name" value="Split_barrel_FMN-bd"/>
</dbReference>
<protein>
    <recommendedName>
        <fullName evidence="2">Pyridoxamine 5'-phosphate oxidase N-terminal domain-containing protein</fullName>
    </recommendedName>
</protein>
<evidence type="ECO:0000256" key="1">
    <source>
        <dbReference type="ARBA" id="ARBA00023002"/>
    </source>
</evidence>
<dbReference type="EMBL" id="BIFQ01000001">
    <property type="protein sequence ID" value="GCE03116.1"/>
    <property type="molecule type" value="Genomic_DNA"/>
</dbReference>
<proteinExistence type="predicted"/>